<protein>
    <recommendedName>
        <fullName evidence="1">DUF1653 domain-containing protein</fullName>
    </recommendedName>
</protein>
<name>A0ABT9XEY0_9BACL</name>
<evidence type="ECO:0000313" key="3">
    <source>
        <dbReference type="Proteomes" id="UP001232973"/>
    </source>
</evidence>
<organism evidence="2 3">
    <name type="scientific">Alicyclobacillus cycloheptanicus</name>
    <dbReference type="NCBI Taxonomy" id="1457"/>
    <lineage>
        <taxon>Bacteria</taxon>
        <taxon>Bacillati</taxon>
        <taxon>Bacillota</taxon>
        <taxon>Bacilli</taxon>
        <taxon>Bacillales</taxon>
        <taxon>Alicyclobacillaceae</taxon>
        <taxon>Alicyclobacillus</taxon>
    </lineage>
</organism>
<evidence type="ECO:0000313" key="2">
    <source>
        <dbReference type="EMBL" id="MDQ0188860.1"/>
    </source>
</evidence>
<feature type="domain" description="DUF1653" evidence="1">
    <location>
        <begin position="2"/>
        <end position="56"/>
    </location>
</feature>
<reference evidence="2 3" key="1">
    <citation type="submission" date="2023-07" db="EMBL/GenBank/DDBJ databases">
        <title>Genomic Encyclopedia of Type Strains, Phase IV (KMG-IV): sequencing the most valuable type-strain genomes for metagenomic binning, comparative biology and taxonomic classification.</title>
        <authorList>
            <person name="Goeker M."/>
        </authorList>
    </citation>
    <scope>NUCLEOTIDE SEQUENCE [LARGE SCALE GENOMIC DNA]</scope>
    <source>
        <strain evidence="2 3">DSM 4006</strain>
    </source>
</reference>
<comment type="caution">
    <text evidence="2">The sequence shown here is derived from an EMBL/GenBank/DDBJ whole genome shotgun (WGS) entry which is preliminary data.</text>
</comment>
<dbReference type="RefSeq" id="WP_274455171.1">
    <property type="nucleotide sequence ID" value="NZ_CP067097.1"/>
</dbReference>
<dbReference type="InterPro" id="IPR037135">
    <property type="entry name" value="DUF1653-like_dom_sf"/>
</dbReference>
<gene>
    <name evidence="2" type="ORF">J2S03_000672</name>
</gene>
<dbReference type="Gene3D" id="2.30.30.320">
    <property type="entry name" value="DUF1653-like domain"/>
    <property type="match status" value="1"/>
</dbReference>
<keyword evidence="3" id="KW-1185">Reference proteome</keyword>
<dbReference type="InterPro" id="IPR023387">
    <property type="entry name" value="DUF1653-like_dom"/>
</dbReference>
<accession>A0ABT9XEY0</accession>
<proteinExistence type="predicted"/>
<evidence type="ECO:0000259" key="1">
    <source>
        <dbReference type="Pfam" id="PF07866"/>
    </source>
</evidence>
<dbReference type="EMBL" id="JAUSTP010000002">
    <property type="protein sequence ID" value="MDQ0188860.1"/>
    <property type="molecule type" value="Genomic_DNA"/>
</dbReference>
<dbReference type="Pfam" id="PF07866">
    <property type="entry name" value="DUF1653"/>
    <property type="match status" value="1"/>
</dbReference>
<dbReference type="Proteomes" id="UP001232973">
    <property type="component" value="Unassembled WGS sequence"/>
</dbReference>
<sequence>MKYRHFKGAVYEVIGEALHSETEERLVLYRRVGSEQIWARPYDMFHGIHESGVKRFVAFDASEDEED</sequence>